<accession>A0ABN9QA12</accession>
<feature type="non-terminal residue" evidence="3">
    <location>
        <position position="1"/>
    </location>
</feature>
<dbReference type="Proteomes" id="UP001189429">
    <property type="component" value="Unassembled WGS sequence"/>
</dbReference>
<evidence type="ECO:0000256" key="1">
    <source>
        <dbReference type="PROSITE-ProRule" id="PRU00047"/>
    </source>
</evidence>
<dbReference type="EMBL" id="CAUYUJ010002605">
    <property type="protein sequence ID" value="CAK0801527.1"/>
    <property type="molecule type" value="Genomic_DNA"/>
</dbReference>
<name>A0ABN9QA12_9DINO</name>
<feature type="domain" description="CCHC-type" evidence="2">
    <location>
        <begin position="77"/>
        <end position="92"/>
    </location>
</feature>
<evidence type="ECO:0000313" key="4">
    <source>
        <dbReference type="Proteomes" id="UP001189429"/>
    </source>
</evidence>
<keyword evidence="1" id="KW-0479">Metal-binding</keyword>
<proteinExistence type="predicted"/>
<feature type="non-terminal residue" evidence="3">
    <location>
        <position position="1059"/>
    </location>
</feature>
<dbReference type="InterPro" id="IPR001878">
    <property type="entry name" value="Znf_CCHC"/>
</dbReference>
<dbReference type="Pfam" id="PF07727">
    <property type="entry name" value="RVT_2"/>
    <property type="match status" value="1"/>
</dbReference>
<gene>
    <name evidence="3" type="ORF">PCOR1329_LOCUS9380</name>
</gene>
<dbReference type="InterPro" id="IPR013103">
    <property type="entry name" value="RVT_2"/>
</dbReference>
<evidence type="ECO:0000259" key="2">
    <source>
        <dbReference type="PROSITE" id="PS50158"/>
    </source>
</evidence>
<evidence type="ECO:0000313" key="3">
    <source>
        <dbReference type="EMBL" id="CAK0801527.1"/>
    </source>
</evidence>
<organism evidence="3 4">
    <name type="scientific">Prorocentrum cordatum</name>
    <dbReference type="NCBI Taxonomy" id="2364126"/>
    <lineage>
        <taxon>Eukaryota</taxon>
        <taxon>Sar</taxon>
        <taxon>Alveolata</taxon>
        <taxon>Dinophyceae</taxon>
        <taxon>Prorocentrales</taxon>
        <taxon>Prorocentraceae</taxon>
        <taxon>Prorocentrum</taxon>
    </lineage>
</organism>
<keyword evidence="1" id="KW-0862">Zinc</keyword>
<keyword evidence="1" id="KW-0863">Zinc-finger</keyword>
<keyword evidence="4" id="KW-1185">Reference proteome</keyword>
<dbReference type="PROSITE" id="PS50158">
    <property type="entry name" value="ZF_CCHC"/>
    <property type="match status" value="1"/>
</dbReference>
<protein>
    <recommendedName>
        <fullName evidence="2">CCHC-type domain-containing protein</fullName>
    </recommendedName>
</protein>
<comment type="caution">
    <text evidence="3">The sequence shown here is derived from an EMBL/GenBank/DDBJ whole genome shotgun (WGS) entry which is preliminary data.</text>
</comment>
<sequence length="1059" mass="119786">LREHLMLNATRFTAYALVRAEVLNYLRSKQAAMALSGPVPVYLDALTFGKFGKDSKGRHGKDRNKGKGYDQSATQPCKYCGKKGHKLMECRKATQDMKDGKTTKDDLRKISKGKGEGKEGYIFMLKENETEELDRISSVDHTEVDGCTVNLESKEEPNHKFNENDESYLIPIEFENDSDGKIEVMVDSCAARSVCPPGFAPRMPREEAGAPPLRQADGTKINSNGCKTLHMQVAGARQPIRGQFDVRDVHKTIIAVSDLAKGAQGVWFDEGGGAVGNPKISQRIKEIIEYEHVNNQRNRPLMISKRRGVYSFGVDASTLCHEERCKPTAEEIAIHEKTHMPYRDWCKWCLWGRGKEDGREKASPEETPTIPVINMDYCFVNTELETEMVNILVMVQKPEDAVASIMVIHKGPSEYVNSAVEFYLDVWGAADIILNGDQEPSLQAVITALKNRGKHSTQVEKAPEGSHQSNGAIENAVERVESLLRTLRSELEVKLDVKIGPKSLIMPWLVRHVGYLLTRFAIKTDGRTAWERLGRAKFKSELGEIGETIDYKIQAKDYSKLEPRWGEGIFLGRRDESDEIIVGTSRGIEHARTMKLRATGDKYNKEVYNTFIGVQWNPRGLEVKDQNEVVRRRKYITKALIEELQIEQDAEMTGNAIVAGGDVAPTTPGREEATETGVIMSITREEGRHVCEELEPRVNYDKLVGDGAYRDAYAGEELLKELVINGRTNEMKSMEEFEVFEWVPLEDWMKPFDTKWIDSKKCDFQDNEWIVRSRCVHRRYSDGTDPSNFAGTPALWAVKLVISRAASTRTTESRRKKLGLYVISVAFFHASLKEPQYCWTPPEQRRPGMLWKLQKAMYGTPEASMLFQGEVRDIFRQNGYEELKTVCCLYYHPGKDSLCAGHGDDFVVEAYDEELDEFDKLLANRTVLWGEEGFGILPDPKLILKMVELYGLKQAKPAETPSSKHTAKGVWGAEDPVGRRSSMLYRSCGGIAQSMAGDRWDIQEAVREQSCSCNDPRVRHILKQKRLVRYLKGTADIVIFYPYQQETFNVAVSVDADWA</sequence>
<reference evidence="3" key="1">
    <citation type="submission" date="2023-10" db="EMBL/GenBank/DDBJ databases">
        <authorList>
            <person name="Chen Y."/>
            <person name="Shah S."/>
            <person name="Dougan E. K."/>
            <person name="Thang M."/>
            <person name="Chan C."/>
        </authorList>
    </citation>
    <scope>NUCLEOTIDE SEQUENCE [LARGE SCALE GENOMIC DNA]</scope>
</reference>